<name>A0ABS2CE65_9NEIS</name>
<keyword evidence="2 3" id="KW-0326">Glycosidase</keyword>
<dbReference type="Pfam" id="PF00150">
    <property type="entry name" value="Cellulase"/>
    <property type="match status" value="1"/>
</dbReference>
<dbReference type="RefSeq" id="WP_203571680.1">
    <property type="nucleotide sequence ID" value="NZ_WOFE01000006.1"/>
</dbReference>
<evidence type="ECO:0000256" key="1">
    <source>
        <dbReference type="ARBA" id="ARBA00022801"/>
    </source>
</evidence>
<organism evidence="5 6">
    <name type="scientific">Deefgea chitinilytica</name>
    <dbReference type="NCBI Taxonomy" id="570276"/>
    <lineage>
        <taxon>Bacteria</taxon>
        <taxon>Pseudomonadati</taxon>
        <taxon>Pseudomonadota</taxon>
        <taxon>Betaproteobacteria</taxon>
        <taxon>Neisseriales</taxon>
        <taxon>Chitinibacteraceae</taxon>
        <taxon>Deefgea</taxon>
    </lineage>
</organism>
<dbReference type="EMBL" id="WOFE01000006">
    <property type="protein sequence ID" value="MBM5572352.1"/>
    <property type="molecule type" value="Genomic_DNA"/>
</dbReference>
<evidence type="ECO:0000259" key="4">
    <source>
        <dbReference type="Pfam" id="PF00150"/>
    </source>
</evidence>
<gene>
    <name evidence="5" type="ORF">GM173_12310</name>
</gene>
<sequence length="448" mass="50325">MMKQLVNLSHAKWMAILAILISFAVVFSIAASNDPLDLAKTNASSLVPMPKITIPPRATKLVSAESFGIHIHRPKLNEPWPLKGAGSWRLWDVYLGWRDIQPKMGVFVFSKLDSIVAYANKNNIKLVLPLGNTPQWASARPQETCAYGLGCAAEPSNMMFWRLYVRTIANRYAGKIFEYELLNEVNLKPFWSGDMSKLLEMQKIAYEEIKAVNPNNILIGPSMTGNAEAELSKWDAYLASGATQYMDVASYHLYVPKSNPETAYGLTERLFSIMQQNGIANKPLFNTESGWLIKNMQGPEIPTSYSAEWLRLDQDLAMAYVVRAQVLAFTQGIQRYYWYSLDHTNMGLIEPLSFNKKAAGFAYNTLASQLVATQPMGCDLSRLPIWVCTFKMQSGKNKYLVWSTSDAKSNFDFSFIAPLSKRIDFPLGVEEDLRGNTLLIGQVPVILQ</sequence>
<keyword evidence="1 3" id="KW-0378">Hydrolase</keyword>
<evidence type="ECO:0000256" key="3">
    <source>
        <dbReference type="RuleBase" id="RU361153"/>
    </source>
</evidence>
<feature type="domain" description="Glycoside hydrolase family 5" evidence="4">
    <location>
        <begin position="107"/>
        <end position="312"/>
    </location>
</feature>
<evidence type="ECO:0000313" key="6">
    <source>
        <dbReference type="Proteomes" id="UP001195660"/>
    </source>
</evidence>
<dbReference type="InterPro" id="IPR017853">
    <property type="entry name" value="GH"/>
</dbReference>
<accession>A0ABS2CE65</accession>
<keyword evidence="6" id="KW-1185">Reference proteome</keyword>
<evidence type="ECO:0000256" key="2">
    <source>
        <dbReference type="ARBA" id="ARBA00023295"/>
    </source>
</evidence>
<dbReference type="InterPro" id="IPR051923">
    <property type="entry name" value="Glycosyl_Hydrolase_39"/>
</dbReference>
<dbReference type="PANTHER" id="PTHR12631:SF10">
    <property type="entry name" value="BETA-XYLOSIDASE-LIKE PROTEIN-RELATED"/>
    <property type="match status" value="1"/>
</dbReference>
<comment type="similarity">
    <text evidence="3">Belongs to the glycosyl hydrolase 5 (cellulase A) family.</text>
</comment>
<dbReference type="InterPro" id="IPR001547">
    <property type="entry name" value="Glyco_hydro_5"/>
</dbReference>
<protein>
    <submittedName>
        <fullName evidence="5">Cellulase family glycosylhydrolase</fullName>
    </submittedName>
</protein>
<dbReference type="SUPFAM" id="SSF51445">
    <property type="entry name" value="(Trans)glycosidases"/>
    <property type="match status" value="1"/>
</dbReference>
<dbReference type="Gene3D" id="3.20.20.80">
    <property type="entry name" value="Glycosidases"/>
    <property type="match status" value="1"/>
</dbReference>
<evidence type="ECO:0000313" key="5">
    <source>
        <dbReference type="EMBL" id="MBM5572352.1"/>
    </source>
</evidence>
<dbReference type="Proteomes" id="UP001195660">
    <property type="component" value="Unassembled WGS sequence"/>
</dbReference>
<reference evidence="5 6" key="1">
    <citation type="submission" date="2019-11" db="EMBL/GenBank/DDBJ databases">
        <title>Novel Deefgea species.</title>
        <authorList>
            <person name="Han J.-H."/>
        </authorList>
    </citation>
    <scope>NUCLEOTIDE SEQUENCE [LARGE SCALE GENOMIC DNA]</scope>
    <source>
        <strain evidence="5 6">LMG 24817</strain>
    </source>
</reference>
<proteinExistence type="inferred from homology"/>
<comment type="caution">
    <text evidence="5">The sequence shown here is derived from an EMBL/GenBank/DDBJ whole genome shotgun (WGS) entry which is preliminary data.</text>
</comment>
<dbReference type="PANTHER" id="PTHR12631">
    <property type="entry name" value="ALPHA-L-IDURONIDASE"/>
    <property type="match status" value="1"/>
</dbReference>